<evidence type="ECO:0000256" key="1">
    <source>
        <dbReference type="SAM" id="MobiDB-lite"/>
    </source>
</evidence>
<keyword evidence="3" id="KW-1185">Reference proteome</keyword>
<evidence type="ECO:0000313" key="3">
    <source>
        <dbReference type="Proteomes" id="UP001165498"/>
    </source>
</evidence>
<proteinExistence type="predicted"/>
<comment type="caution">
    <text evidence="2">The sequence shown here is derived from an EMBL/GenBank/DDBJ whole genome shotgun (WGS) entry which is preliminary data.</text>
</comment>
<evidence type="ECO:0000313" key="2">
    <source>
        <dbReference type="EMBL" id="MCQ4166955.1"/>
    </source>
</evidence>
<gene>
    <name evidence="2" type="ORF">NM961_19755</name>
</gene>
<organism evidence="2 3">
    <name type="scientific">Tahibacter harae</name>
    <dbReference type="NCBI Taxonomy" id="2963937"/>
    <lineage>
        <taxon>Bacteria</taxon>
        <taxon>Pseudomonadati</taxon>
        <taxon>Pseudomonadota</taxon>
        <taxon>Gammaproteobacteria</taxon>
        <taxon>Lysobacterales</taxon>
        <taxon>Rhodanobacteraceae</taxon>
        <taxon>Tahibacter</taxon>
    </lineage>
</organism>
<name>A0ABT1QXF1_9GAMM</name>
<protein>
    <submittedName>
        <fullName evidence="2">Uncharacterized protein</fullName>
    </submittedName>
</protein>
<dbReference type="Proteomes" id="UP001165498">
    <property type="component" value="Unassembled WGS sequence"/>
</dbReference>
<feature type="region of interest" description="Disordered" evidence="1">
    <location>
        <begin position="1"/>
        <end position="114"/>
    </location>
</feature>
<dbReference type="RefSeq" id="WP_255916144.1">
    <property type="nucleotide sequence ID" value="NZ_JANFQO010000023.1"/>
</dbReference>
<sequence length="114" mass="11487">MGFLEAGGEYAGRSRGNRPGARRWRRGPARRTGKTMNYSGAGRALQIAAGHPDANAGGNGPPAAAPPPAQGLQEVRPPPSGAAMPSGHGRGRATAALRAAGAADARLRGSFQPP</sequence>
<reference evidence="2" key="1">
    <citation type="submission" date="2022-07" db="EMBL/GenBank/DDBJ databases">
        <title>Tahibacter sp., a new gammaproteobacterium isolated from the silt sample collected at pig farm.</title>
        <authorList>
            <person name="Chen H."/>
        </authorList>
    </citation>
    <scope>NUCLEOTIDE SEQUENCE</scope>
    <source>
        <strain evidence="2">P2K</strain>
    </source>
</reference>
<accession>A0ABT1QXF1</accession>
<dbReference type="EMBL" id="JANFQO010000023">
    <property type="protein sequence ID" value="MCQ4166955.1"/>
    <property type="molecule type" value="Genomic_DNA"/>
</dbReference>
<feature type="compositionally biased region" description="Low complexity" evidence="1">
    <location>
        <begin position="92"/>
        <end position="104"/>
    </location>
</feature>
<feature type="compositionally biased region" description="Basic residues" evidence="1">
    <location>
        <begin position="20"/>
        <end position="33"/>
    </location>
</feature>